<evidence type="ECO:0000256" key="1">
    <source>
        <dbReference type="SAM" id="MobiDB-lite"/>
    </source>
</evidence>
<dbReference type="Proteomes" id="UP000265100">
    <property type="component" value="Chromosome 13"/>
</dbReference>
<dbReference type="GeneTree" id="ENSGT00390000014797"/>
<keyword evidence="5" id="KW-1185">Reference proteome</keyword>
<feature type="compositionally biased region" description="Polar residues" evidence="1">
    <location>
        <begin position="235"/>
        <end position="249"/>
    </location>
</feature>
<evidence type="ECO:0000313" key="4">
    <source>
        <dbReference type="Ensembl" id="ENSACLP00000024982.2"/>
    </source>
</evidence>
<reference evidence="4 5" key="1">
    <citation type="submission" date="2018-05" db="EMBL/GenBank/DDBJ databases">
        <authorList>
            <person name="Datahose"/>
        </authorList>
    </citation>
    <scope>NUCLEOTIDE SEQUENCE</scope>
</reference>
<feature type="domain" description="EDRF1 TPR repeats region" evidence="2">
    <location>
        <begin position="904"/>
        <end position="1273"/>
    </location>
</feature>
<dbReference type="Pfam" id="PF23723">
    <property type="entry name" value="TPR_EDRF1"/>
    <property type="match status" value="2"/>
</dbReference>
<reference evidence="4" key="3">
    <citation type="submission" date="2025-08" db="UniProtKB">
        <authorList>
            <consortium name="Ensembl"/>
        </authorList>
    </citation>
    <scope>IDENTIFICATION</scope>
</reference>
<dbReference type="AlphaFoldDB" id="A0A3P8Q744"/>
<proteinExistence type="predicted"/>
<dbReference type="Bgee" id="ENSACLG00000016840">
    <property type="expression patterns" value="Expressed in ovary and 7 other cell types or tissues"/>
</dbReference>
<feature type="region of interest" description="Disordered" evidence="1">
    <location>
        <begin position="217"/>
        <end position="259"/>
    </location>
</feature>
<dbReference type="GO" id="GO:0045893">
    <property type="term" value="P:positive regulation of DNA-templated transcription"/>
    <property type="evidence" value="ECO:0007669"/>
    <property type="project" value="TreeGrafter"/>
</dbReference>
<accession>A0A3P8Q744</accession>
<dbReference type="Ensembl" id="ENSACLT00000025582.2">
    <property type="protein sequence ID" value="ENSACLP00000024982.2"/>
    <property type="gene ID" value="ENSACLG00000016840.2"/>
</dbReference>
<feature type="region of interest" description="Disordered" evidence="1">
    <location>
        <begin position="514"/>
        <end position="562"/>
    </location>
</feature>
<feature type="domain" description="EDRF1 N-terminal" evidence="3">
    <location>
        <begin position="43"/>
        <end position="561"/>
    </location>
</feature>
<dbReference type="InterPro" id="IPR056582">
    <property type="entry name" value="EDRF1_N"/>
</dbReference>
<feature type="region of interest" description="Disordered" evidence="1">
    <location>
        <begin position="1"/>
        <end position="38"/>
    </location>
</feature>
<gene>
    <name evidence="4" type="primary">EDRF1</name>
</gene>
<evidence type="ECO:0000259" key="2">
    <source>
        <dbReference type="Pfam" id="PF23723"/>
    </source>
</evidence>
<feature type="domain" description="EDRF1 TPR repeats region" evidence="2">
    <location>
        <begin position="837"/>
        <end position="868"/>
    </location>
</feature>
<evidence type="ECO:0000313" key="5">
    <source>
        <dbReference type="Proteomes" id="UP000265100"/>
    </source>
</evidence>
<reference evidence="4" key="4">
    <citation type="submission" date="2025-09" db="UniProtKB">
        <authorList>
            <consortium name="Ensembl"/>
        </authorList>
    </citation>
    <scope>IDENTIFICATION</scope>
</reference>
<feature type="compositionally biased region" description="Acidic residues" evidence="1">
    <location>
        <begin position="528"/>
        <end position="550"/>
    </location>
</feature>
<dbReference type="PANTHER" id="PTHR15000">
    <property type="entry name" value="ERYTHROID DIFFERENTIATION-RELATED FACTOR 1"/>
    <property type="match status" value="1"/>
</dbReference>
<sequence length="1284" mass="144701">MSASAGDGEPCTPLDNAKEEVSGPTCTGDNSKHESSICSGSSEIKSRAVVKYCAAPPPTSYALLQEKTDLKLPPANWLRENPQLGSAGTTILGSSSKSKPFSSFGMAYEFIDCIGDDVDVVSDSENIKKLLKIPYSKSHLSMAVHRVGRTLLLDELDIQELFMRSSQTGDWTWLKEFYQRLIDQKWQRKKKSKEHWYQKAILSKFLYYSINGDGAAEPQSDGLNEGEEDSGADEFSSSWPTAFTSTSNAEESEAPKQESVTVDSSFALGQVTSVPKEQNLPTIFNEGENGQGLRNDFVRNIMWTFEDIHMLVGSNMPIFGGGRYPAVSLRLRDNNKPINILTGIDYWLDNLMCNVPELVMCFHVNGIVQKYEMIKTEDIPHLENSTFSTRVVKDIAQNVLSFLKSNCTKEGHTYWLFKASGSDIVKLYDLTTLCEEAEEEKYQNPFTLPVAVLLYKVASNLMLNARQNRKHYGTIRTLLLNCVKLLHQDRHPQIIASAHYMLSELFQLDEPLEEDGGESLRAGGSEDSYSDEDREEEEEEDLTEDSDDDGSYSNCSSPQDDSKAVAVIRSVGELSVPEKYRSTHQIRPSCAFPVSQDKEERCRLVLSYVLKGLKAVDGSIKKESDLPAADPNTPIPLKYEDRSATGACATEKGISLLLERAGPLQGEPKHTTRSGMIPGSWQHHMKLKLFFKASKAYYVLSDAATNLLKYGRALRYIKLSLQCYDAYCSVSGTLHPHVLLFHSQCLSLCGDIQLMLAQNANNRAAYLEEYSYQTKEDQEILHSLHRESSCQAFSMATDLAMDPEYQLFVSSKCYEAAYELLVSEPLKDLTSDQLSQVLKRLGNIRNEMGVYYMNQAAAMQAEKEGKLHYSKCSLFKRVRRELFFLFLFFVVYHQPFYSPVPLLVKKSVSAAEQEMWKKSFGFFEKGMKDFEAIGDSTNTALLLCNTGRLMRICAQAHCNLSGDEGRGEFSPEEALYYNKAIDYYLQAMKALASREKHSAVWDSVNWELSTTYFTLATLLQDYAPVSRKAQEQIEREVTEAMMKSLKYCDLQTDSARQPLYQYRAATIHHRLASMYHSCFRNQVGDEHLRKQHRSLAELHYSKAVSLFLSLKDAPCELLRTLLERVAFAEFTMAGQNSSTAKLKSLTGAIEIMTETRHAFQLIHKELQEEQTELNETDSAESAESSDVANGPMAGLNLQEVMKLIGVFEPSFSFLLLQVIKLMTTAKRKPSNKDDELLKTYKNVYSKLLRAEKNAPLVSRVELYVELLQQLMQRTGSDDTGTRKP</sequence>
<organism evidence="4 5">
    <name type="scientific">Astatotilapia calliptera</name>
    <name type="common">Eastern happy</name>
    <name type="synonym">Chromis callipterus</name>
    <dbReference type="NCBI Taxonomy" id="8154"/>
    <lineage>
        <taxon>Eukaryota</taxon>
        <taxon>Metazoa</taxon>
        <taxon>Chordata</taxon>
        <taxon>Craniata</taxon>
        <taxon>Vertebrata</taxon>
        <taxon>Euteleostomi</taxon>
        <taxon>Actinopterygii</taxon>
        <taxon>Neopterygii</taxon>
        <taxon>Teleostei</taxon>
        <taxon>Neoteleostei</taxon>
        <taxon>Acanthomorphata</taxon>
        <taxon>Ovalentaria</taxon>
        <taxon>Cichlomorphae</taxon>
        <taxon>Cichliformes</taxon>
        <taxon>Cichlidae</taxon>
        <taxon>African cichlids</taxon>
        <taxon>Pseudocrenilabrinae</taxon>
        <taxon>Haplochromini</taxon>
        <taxon>Astatotilapia</taxon>
    </lineage>
</organism>
<reference evidence="5" key="2">
    <citation type="submission" date="2023-03" db="EMBL/GenBank/DDBJ databases">
        <authorList>
            <consortium name="Wellcome Sanger Institute Data Sharing"/>
        </authorList>
    </citation>
    <scope>NUCLEOTIDE SEQUENCE [LARGE SCALE GENOMIC DNA]</scope>
</reference>
<name>A0A3P8Q744_ASTCA</name>
<dbReference type="Pfam" id="PF23788">
    <property type="entry name" value="EDRF1_N"/>
    <property type="match status" value="1"/>
</dbReference>
<evidence type="ECO:0000259" key="3">
    <source>
        <dbReference type="Pfam" id="PF23788"/>
    </source>
</evidence>
<dbReference type="PANTHER" id="PTHR15000:SF1">
    <property type="entry name" value="ERYTHROID DIFFERENTIATION-RELATED FACTOR 1"/>
    <property type="match status" value="1"/>
</dbReference>
<evidence type="ECO:0008006" key="6">
    <source>
        <dbReference type="Google" id="ProtNLM"/>
    </source>
</evidence>
<protein>
    <recommendedName>
        <fullName evidence="6">Erythroid differentiation regulatory factor 1</fullName>
    </recommendedName>
</protein>
<dbReference type="InterPro" id="IPR056583">
    <property type="entry name" value="EDRF1_TPR"/>
</dbReference>